<dbReference type="RefSeq" id="WP_251936859.1">
    <property type="nucleotide sequence ID" value="NZ_CP098747.1"/>
</dbReference>
<dbReference type="HAMAP" id="MF_00189">
    <property type="entry name" value="YciB"/>
    <property type="match status" value="1"/>
</dbReference>
<evidence type="ECO:0000256" key="5">
    <source>
        <dbReference type="HAMAP-Rule" id="MF_00189"/>
    </source>
</evidence>
<feature type="transmembrane region" description="Helical" evidence="5">
    <location>
        <begin position="38"/>
        <end position="58"/>
    </location>
</feature>
<keyword evidence="1 5" id="KW-1003">Cell membrane</keyword>
<keyword evidence="2 5" id="KW-0812">Transmembrane</keyword>
<evidence type="ECO:0000256" key="3">
    <source>
        <dbReference type="ARBA" id="ARBA00022989"/>
    </source>
</evidence>
<comment type="similarity">
    <text evidence="5">Belongs to the YciB family.</text>
</comment>
<evidence type="ECO:0000313" key="7">
    <source>
        <dbReference type="Proteomes" id="UP001056291"/>
    </source>
</evidence>
<gene>
    <name evidence="5" type="primary">yciB</name>
    <name evidence="6" type="ORF">NBZ79_07175</name>
</gene>
<reference evidence="6" key="1">
    <citation type="submission" date="2022-06" db="EMBL/GenBank/DDBJ databases">
        <title>Sneathiella actinostolidae sp. nov., isolated from a sea anemonein the Western Pacific Ocean.</title>
        <authorList>
            <person name="Wei M.J."/>
        </authorList>
    </citation>
    <scope>NUCLEOTIDE SEQUENCE</scope>
    <source>
        <strain evidence="6">PHK-P5</strain>
    </source>
</reference>
<evidence type="ECO:0000256" key="1">
    <source>
        <dbReference type="ARBA" id="ARBA00022475"/>
    </source>
</evidence>
<name>A0ABY4W6G4_9PROT</name>
<comment type="subcellular location">
    <subcellularLocation>
        <location evidence="5">Cell inner membrane</location>
        <topology evidence="5">Multi-pass membrane protein</topology>
    </subcellularLocation>
</comment>
<feature type="transmembrane region" description="Helical" evidence="5">
    <location>
        <begin position="65"/>
        <end position="84"/>
    </location>
</feature>
<keyword evidence="4 5" id="KW-0472">Membrane</keyword>
<feature type="transmembrane region" description="Helical" evidence="5">
    <location>
        <begin position="136"/>
        <end position="155"/>
    </location>
</feature>
<dbReference type="PANTHER" id="PTHR36917:SF1">
    <property type="entry name" value="INNER MEMBRANE-SPANNING PROTEIN YCIB"/>
    <property type="match status" value="1"/>
</dbReference>
<dbReference type="Pfam" id="PF04279">
    <property type="entry name" value="IspA"/>
    <property type="match status" value="1"/>
</dbReference>
<dbReference type="Proteomes" id="UP001056291">
    <property type="component" value="Chromosome"/>
</dbReference>
<accession>A0ABY4W6G4</accession>
<keyword evidence="3 5" id="KW-1133">Transmembrane helix</keyword>
<feature type="transmembrane region" description="Helical" evidence="5">
    <location>
        <begin position="161"/>
        <end position="178"/>
    </location>
</feature>
<comment type="function">
    <text evidence="5">Plays a role in cell envelope biogenesis, maintenance of cell envelope integrity and membrane homeostasis.</text>
</comment>
<dbReference type="InterPro" id="IPR006008">
    <property type="entry name" value="YciB"/>
</dbReference>
<protein>
    <recommendedName>
        <fullName evidence="5">Inner membrane-spanning protein YciB</fullName>
    </recommendedName>
</protein>
<organism evidence="6 7">
    <name type="scientific">Sneathiella marina</name>
    <dbReference type="NCBI Taxonomy" id="2950108"/>
    <lineage>
        <taxon>Bacteria</taxon>
        <taxon>Pseudomonadati</taxon>
        <taxon>Pseudomonadota</taxon>
        <taxon>Alphaproteobacteria</taxon>
        <taxon>Sneathiellales</taxon>
        <taxon>Sneathiellaceae</taxon>
        <taxon>Sneathiella</taxon>
    </lineage>
</organism>
<proteinExistence type="inferred from homology"/>
<evidence type="ECO:0000256" key="2">
    <source>
        <dbReference type="ARBA" id="ARBA00022692"/>
    </source>
</evidence>
<feature type="transmembrane region" description="Helical" evidence="5">
    <location>
        <begin position="12"/>
        <end position="32"/>
    </location>
</feature>
<sequence>MTDKKAPHPKPQISPVIRLLIDVGPLLLFFVVDQMADIFVATAALLMACIASFAASWTMMRKIPVLPSVSLLFVLIFGSLTLLLGDEEFIKIEVSITNALCGAFLLTGLLFGQSFLKTAFGEVLEVDDEGWRKLTLRLGLFLIAIGILNEAVRHITSNDLWVAFRVYGILGLNCLFFFSQIPLIKRHMTEEEDAPAE</sequence>
<feature type="transmembrane region" description="Helical" evidence="5">
    <location>
        <begin position="96"/>
        <end position="116"/>
    </location>
</feature>
<evidence type="ECO:0000256" key="4">
    <source>
        <dbReference type="ARBA" id="ARBA00023136"/>
    </source>
</evidence>
<dbReference type="PANTHER" id="PTHR36917">
    <property type="entry name" value="INTRACELLULAR SEPTATION PROTEIN A-RELATED"/>
    <property type="match status" value="1"/>
</dbReference>
<evidence type="ECO:0000313" key="6">
    <source>
        <dbReference type="EMBL" id="USG62758.1"/>
    </source>
</evidence>
<dbReference type="EMBL" id="CP098747">
    <property type="protein sequence ID" value="USG62758.1"/>
    <property type="molecule type" value="Genomic_DNA"/>
</dbReference>
<keyword evidence="5" id="KW-0997">Cell inner membrane</keyword>
<keyword evidence="7" id="KW-1185">Reference proteome</keyword>